<dbReference type="RefSeq" id="WP_128748161.1">
    <property type="nucleotide sequence ID" value="NZ_CP035232.1"/>
</dbReference>
<accession>A0AAJ4D290</accession>
<proteinExistence type="predicted"/>
<reference evidence="1 2" key="1">
    <citation type="submission" date="2019-01" db="EMBL/GenBank/DDBJ databases">
        <title>Genome sequence of Bacillus glycinifermentans SRCM103574.</title>
        <authorList>
            <person name="Kong H.-J."/>
            <person name="Jeong S.-Y."/>
            <person name="Jeong D.-Y."/>
        </authorList>
    </citation>
    <scope>NUCLEOTIDE SEQUENCE [LARGE SCALE GENOMIC DNA]</scope>
    <source>
        <strain evidence="1 2">SRCM103574</strain>
    </source>
</reference>
<dbReference type="EMBL" id="CP035232">
    <property type="protein sequence ID" value="QAT65323.1"/>
    <property type="molecule type" value="Genomic_DNA"/>
</dbReference>
<name>A0AAJ4D290_9BACI</name>
<gene>
    <name evidence="1" type="ORF">EQZ20_10580</name>
</gene>
<protein>
    <submittedName>
        <fullName evidence="1">Uncharacterized protein</fullName>
    </submittedName>
</protein>
<organism evidence="1 2">
    <name type="scientific">Bacillus glycinifermentans</name>
    <dbReference type="NCBI Taxonomy" id="1664069"/>
    <lineage>
        <taxon>Bacteria</taxon>
        <taxon>Bacillati</taxon>
        <taxon>Bacillota</taxon>
        <taxon>Bacilli</taxon>
        <taxon>Bacillales</taxon>
        <taxon>Bacillaceae</taxon>
        <taxon>Bacillus</taxon>
    </lineage>
</organism>
<dbReference type="AlphaFoldDB" id="A0AAJ4D290"/>
<dbReference type="GeneID" id="82853126"/>
<sequence length="132" mass="14994">MSNITRSIARRASNSISESLSAEEIFLQVSSKANTTDANVCTWEGNDTLPFDRLQKHHDIVAIDVIFQDGTNEYIYGKWGGDSEYTNENQTVSVNENTGDLYIVISEKDNVQQHFADSLEEDEEDTFWDLYS</sequence>
<dbReference type="Proteomes" id="UP000288675">
    <property type="component" value="Chromosome"/>
</dbReference>
<evidence type="ECO:0000313" key="2">
    <source>
        <dbReference type="Proteomes" id="UP000288675"/>
    </source>
</evidence>
<evidence type="ECO:0000313" key="1">
    <source>
        <dbReference type="EMBL" id="QAT65323.1"/>
    </source>
</evidence>